<name>A0ABS1TME6_9BACI</name>
<sequence>SRDPLAPLAHVTGEGVHATSFTRISSVQELDAILAAKPGKVVMLDFYADWCVSCIEMEKLTFSDPRVQAQFADMLLLQVDVTANNDDDRALLKRFGLFGPPGIIFFDPAGSEIAGRRVIGYQNAEKFLASLNAVKPPPANLPSAI</sequence>
<feature type="non-terminal residue" evidence="2">
    <location>
        <position position="1"/>
    </location>
</feature>
<dbReference type="SUPFAM" id="SSF52833">
    <property type="entry name" value="Thioredoxin-like"/>
    <property type="match status" value="1"/>
</dbReference>
<dbReference type="InterPro" id="IPR036249">
    <property type="entry name" value="Thioredoxin-like_sf"/>
</dbReference>
<organism evidence="2 3">
    <name type="scientific">Neobacillus paridis</name>
    <dbReference type="NCBI Taxonomy" id="2803862"/>
    <lineage>
        <taxon>Bacteria</taxon>
        <taxon>Bacillati</taxon>
        <taxon>Bacillota</taxon>
        <taxon>Bacilli</taxon>
        <taxon>Bacillales</taxon>
        <taxon>Bacillaceae</taxon>
        <taxon>Neobacillus</taxon>
    </lineage>
</organism>
<dbReference type="Proteomes" id="UP000623967">
    <property type="component" value="Unassembled WGS sequence"/>
</dbReference>
<dbReference type="PANTHER" id="PTHR32234">
    <property type="entry name" value="THIOL:DISULFIDE INTERCHANGE PROTEIN DSBD"/>
    <property type="match status" value="1"/>
</dbReference>
<dbReference type="Gene3D" id="3.40.30.10">
    <property type="entry name" value="Glutaredoxin"/>
    <property type="match status" value="1"/>
</dbReference>
<evidence type="ECO:0000313" key="2">
    <source>
        <dbReference type="EMBL" id="MBL4951763.1"/>
    </source>
</evidence>
<dbReference type="RefSeq" id="WP_202653053.1">
    <property type="nucleotide sequence ID" value="NZ_JAESWB010000066.1"/>
</dbReference>
<dbReference type="InterPro" id="IPR013766">
    <property type="entry name" value="Thioredoxin_domain"/>
</dbReference>
<keyword evidence="3" id="KW-1185">Reference proteome</keyword>
<gene>
    <name evidence="2" type="ORF">JK635_05855</name>
</gene>
<feature type="domain" description="Thioredoxin" evidence="1">
    <location>
        <begin position="1"/>
        <end position="136"/>
    </location>
</feature>
<dbReference type="EMBL" id="JAESWB010000066">
    <property type="protein sequence ID" value="MBL4951763.1"/>
    <property type="molecule type" value="Genomic_DNA"/>
</dbReference>
<comment type="caution">
    <text evidence="2">The sequence shown here is derived from an EMBL/GenBank/DDBJ whole genome shotgun (WGS) entry which is preliminary data.</text>
</comment>
<proteinExistence type="predicted"/>
<dbReference type="CDD" id="cd02953">
    <property type="entry name" value="DsbDgamma"/>
    <property type="match status" value="1"/>
</dbReference>
<dbReference type="PROSITE" id="PS51352">
    <property type="entry name" value="THIOREDOXIN_2"/>
    <property type="match status" value="1"/>
</dbReference>
<evidence type="ECO:0000259" key="1">
    <source>
        <dbReference type="PROSITE" id="PS51352"/>
    </source>
</evidence>
<dbReference type="InterPro" id="IPR035671">
    <property type="entry name" value="DsbD_gamma"/>
</dbReference>
<protein>
    <submittedName>
        <fullName evidence="2">Thioredoxin family protein</fullName>
    </submittedName>
</protein>
<dbReference type="PANTHER" id="PTHR32234:SF0">
    <property type="entry name" value="THIOL:DISULFIDE INTERCHANGE PROTEIN DSBD"/>
    <property type="match status" value="1"/>
</dbReference>
<reference evidence="2 3" key="1">
    <citation type="submission" date="2021-01" db="EMBL/GenBank/DDBJ databases">
        <title>Genome public.</title>
        <authorList>
            <person name="Liu C."/>
            <person name="Sun Q."/>
        </authorList>
    </citation>
    <scope>NUCLEOTIDE SEQUENCE [LARGE SCALE GENOMIC DNA]</scope>
    <source>
        <strain evidence="2 3">YIM B02564</strain>
    </source>
</reference>
<dbReference type="Pfam" id="PF13899">
    <property type="entry name" value="Thioredoxin_7"/>
    <property type="match status" value="1"/>
</dbReference>
<evidence type="ECO:0000313" key="3">
    <source>
        <dbReference type="Proteomes" id="UP000623967"/>
    </source>
</evidence>
<accession>A0ABS1TME6</accession>